<evidence type="ECO:0000256" key="5">
    <source>
        <dbReference type="ARBA" id="ARBA00022984"/>
    </source>
</evidence>
<feature type="transmembrane region" description="Helical" evidence="8">
    <location>
        <begin position="410"/>
        <end position="429"/>
    </location>
</feature>
<proteinExistence type="inferred from homology"/>
<evidence type="ECO:0000256" key="9">
    <source>
        <dbReference type="PIRNR" id="PIRNR002869"/>
    </source>
</evidence>
<evidence type="ECO:0000256" key="3">
    <source>
        <dbReference type="ARBA" id="ARBA00022692"/>
    </source>
</evidence>
<feature type="transmembrane region" description="Helical" evidence="8">
    <location>
        <begin position="7"/>
        <end position="27"/>
    </location>
</feature>
<keyword evidence="8 9" id="KW-0813">Transport</keyword>
<feature type="transmembrane region" description="Helical" evidence="8">
    <location>
        <begin position="449"/>
        <end position="470"/>
    </location>
</feature>
<keyword evidence="11" id="KW-1185">Reference proteome</keyword>
<feature type="transmembrane region" description="Helical" evidence="8">
    <location>
        <begin position="269"/>
        <end position="288"/>
    </location>
</feature>
<evidence type="ECO:0000256" key="7">
    <source>
        <dbReference type="ARBA" id="ARBA00023136"/>
    </source>
</evidence>
<sequence length="519" mass="56701">MTQGQRVARAAGSMMLAMLVSRILGFVREAVIGAKFGQNEITDSYIAAFALPDFLYFLLVGGAISTAFIPVFSSYVARQENEDSWRVASSIVNAMVIMLVIGIVLGEIFTPYLIPLVAFDFEGETLERTIFLTRLMFPSVLFTGLAGLSMGILNSHQHFLMPALGSILYNLVIIVVGWLFADQLGIAAFSIGVVFGALTNFAVQLPALSRAGFRYRLTLDLRHPGVKRIGALMIPALIGLSIGQVQDIINQNLASSLEAGSITALRFANRLMQLPLGVFAIAISVAVFPTLTRCAANKEWEEFRKHLSLGLRSVVFITLPAAVGMMILRVPLVQVLFEHGKFDRAATLSTASVLFYFLIGLVAQGANQLLPRVFYAVQKPQIVVRISAISLVFNTLISLVVLNWLGAEGLALAFSISAFLTTGLFLLMARRALRKMGGRRMVRSCLQTLFAAVLMGAVLQSVVYLVSTFLPVEQEWMQYGAMVIYVAVGALVYGAVTIAMGMEEARFVQQAFLGRFKRR</sequence>
<keyword evidence="7 8" id="KW-0472">Membrane</keyword>
<feature type="transmembrane region" description="Helical" evidence="8">
    <location>
        <begin position="476"/>
        <end position="496"/>
    </location>
</feature>
<keyword evidence="8 9" id="KW-0961">Cell wall biogenesis/degradation</keyword>
<feature type="transmembrane region" description="Helical" evidence="8">
    <location>
        <begin position="159"/>
        <end position="180"/>
    </location>
</feature>
<evidence type="ECO:0000256" key="1">
    <source>
        <dbReference type="ARBA" id="ARBA00004651"/>
    </source>
</evidence>
<dbReference type="PANTHER" id="PTHR47019:SF1">
    <property type="entry name" value="LIPID II FLIPPASE MURJ"/>
    <property type="match status" value="1"/>
</dbReference>
<dbReference type="PIRSF" id="PIRSF002869">
    <property type="entry name" value="MviN"/>
    <property type="match status" value="1"/>
</dbReference>
<dbReference type="PANTHER" id="PTHR47019">
    <property type="entry name" value="LIPID II FLIPPASE MURJ"/>
    <property type="match status" value="1"/>
</dbReference>
<feature type="transmembrane region" description="Helical" evidence="8">
    <location>
        <begin position="382"/>
        <end position="404"/>
    </location>
</feature>
<feature type="transmembrane region" description="Helical" evidence="8">
    <location>
        <begin position="309"/>
        <end position="328"/>
    </location>
</feature>
<evidence type="ECO:0000313" key="10">
    <source>
        <dbReference type="EMBL" id="TCP64194.1"/>
    </source>
</evidence>
<keyword evidence="4 8" id="KW-0133">Cell shape</keyword>
<dbReference type="NCBIfam" id="TIGR01695">
    <property type="entry name" value="murJ_mviN"/>
    <property type="match status" value="1"/>
</dbReference>
<keyword evidence="5 8" id="KW-0573">Peptidoglycan synthesis</keyword>
<accession>A0A4R2RMF9</accession>
<keyword evidence="2 8" id="KW-1003">Cell membrane</keyword>
<keyword evidence="6 8" id="KW-1133">Transmembrane helix</keyword>
<dbReference type="RefSeq" id="WP_131919186.1">
    <property type="nucleotide sequence ID" value="NZ_JAOQNU010000011.1"/>
</dbReference>
<feature type="transmembrane region" description="Helical" evidence="8">
    <location>
        <begin position="129"/>
        <end position="152"/>
    </location>
</feature>
<feature type="transmembrane region" description="Helical" evidence="8">
    <location>
        <begin position="186"/>
        <end position="208"/>
    </location>
</feature>
<dbReference type="PRINTS" id="PR01806">
    <property type="entry name" value="VIRFACTRMVIN"/>
</dbReference>
<feature type="transmembrane region" description="Helical" evidence="8">
    <location>
        <begin position="87"/>
        <end position="109"/>
    </location>
</feature>
<protein>
    <recommendedName>
        <fullName evidence="8">Probable lipid II flippase MurJ</fullName>
    </recommendedName>
</protein>
<dbReference type="GO" id="GO:0015648">
    <property type="term" value="F:lipid-linked peptidoglycan transporter activity"/>
    <property type="evidence" value="ECO:0007669"/>
    <property type="project" value="UniProtKB-UniRule"/>
</dbReference>
<dbReference type="OrthoDB" id="9804143at2"/>
<dbReference type="CDD" id="cd13123">
    <property type="entry name" value="MATE_MurJ_like"/>
    <property type="match status" value="1"/>
</dbReference>
<evidence type="ECO:0000256" key="8">
    <source>
        <dbReference type="HAMAP-Rule" id="MF_02078"/>
    </source>
</evidence>
<dbReference type="GO" id="GO:0071555">
    <property type="term" value="P:cell wall organization"/>
    <property type="evidence" value="ECO:0007669"/>
    <property type="project" value="UniProtKB-UniRule"/>
</dbReference>
<dbReference type="EMBL" id="SLXT01000011">
    <property type="protein sequence ID" value="TCP64194.1"/>
    <property type="molecule type" value="Genomic_DNA"/>
</dbReference>
<dbReference type="HAMAP" id="MF_02078">
    <property type="entry name" value="MurJ_MviN"/>
    <property type="match status" value="1"/>
</dbReference>
<dbReference type="GO" id="GO:0034204">
    <property type="term" value="P:lipid translocation"/>
    <property type="evidence" value="ECO:0007669"/>
    <property type="project" value="TreeGrafter"/>
</dbReference>
<evidence type="ECO:0000256" key="6">
    <source>
        <dbReference type="ARBA" id="ARBA00022989"/>
    </source>
</evidence>
<dbReference type="UniPathway" id="UPA00219"/>
<dbReference type="AlphaFoldDB" id="A0A4R2RMF9"/>
<feature type="transmembrane region" description="Helical" evidence="8">
    <location>
        <begin position="54"/>
        <end position="75"/>
    </location>
</feature>
<evidence type="ECO:0000313" key="11">
    <source>
        <dbReference type="Proteomes" id="UP000294813"/>
    </source>
</evidence>
<organism evidence="10 11">
    <name type="scientific">Heliophilum fasciatum</name>
    <dbReference type="NCBI Taxonomy" id="35700"/>
    <lineage>
        <taxon>Bacteria</taxon>
        <taxon>Bacillati</taxon>
        <taxon>Bacillota</taxon>
        <taxon>Clostridia</taxon>
        <taxon>Eubacteriales</taxon>
        <taxon>Heliobacteriaceae</taxon>
        <taxon>Heliophilum</taxon>
    </lineage>
</organism>
<evidence type="ECO:0000256" key="4">
    <source>
        <dbReference type="ARBA" id="ARBA00022960"/>
    </source>
</evidence>
<comment type="caution">
    <text evidence="10">The sequence shown here is derived from an EMBL/GenBank/DDBJ whole genome shotgun (WGS) entry which is preliminary data.</text>
</comment>
<dbReference type="Proteomes" id="UP000294813">
    <property type="component" value="Unassembled WGS sequence"/>
</dbReference>
<reference evidence="10 11" key="1">
    <citation type="submission" date="2019-03" db="EMBL/GenBank/DDBJ databases">
        <title>Genomic Encyclopedia of Type Strains, Phase IV (KMG-IV): sequencing the most valuable type-strain genomes for metagenomic binning, comparative biology and taxonomic classification.</title>
        <authorList>
            <person name="Goeker M."/>
        </authorList>
    </citation>
    <scope>NUCLEOTIDE SEQUENCE [LARGE SCALE GENOMIC DNA]</scope>
    <source>
        <strain evidence="10 11">DSM 11170</strain>
    </source>
</reference>
<name>A0A4R2RMF9_9FIRM</name>
<comment type="pathway">
    <text evidence="8">Cell wall biogenesis; peptidoglycan biosynthesis.</text>
</comment>
<dbReference type="Pfam" id="PF03023">
    <property type="entry name" value="MurJ"/>
    <property type="match status" value="1"/>
</dbReference>
<evidence type="ECO:0000256" key="2">
    <source>
        <dbReference type="ARBA" id="ARBA00022475"/>
    </source>
</evidence>
<dbReference type="GO" id="GO:0009252">
    <property type="term" value="P:peptidoglycan biosynthetic process"/>
    <property type="evidence" value="ECO:0007669"/>
    <property type="project" value="UniProtKB-UniRule"/>
</dbReference>
<comment type="function">
    <text evidence="8 9">Involved in peptidoglycan biosynthesis. Transports lipid-linked peptidoglycan precursors from the inner to the outer leaflet of the cytoplasmic membrane.</text>
</comment>
<keyword evidence="3 8" id="KW-0812">Transmembrane</keyword>
<feature type="transmembrane region" description="Helical" evidence="8">
    <location>
        <begin position="348"/>
        <end position="370"/>
    </location>
</feature>
<comment type="subcellular location">
    <subcellularLocation>
        <location evidence="1 8">Cell membrane</location>
        <topology evidence="1 8">Multi-pass membrane protein</topology>
    </subcellularLocation>
</comment>
<comment type="similarity">
    <text evidence="8 9">Belongs to the MurJ/MviN family.</text>
</comment>
<dbReference type="InterPro" id="IPR004268">
    <property type="entry name" value="MurJ"/>
</dbReference>
<feature type="transmembrane region" description="Helical" evidence="8">
    <location>
        <begin position="229"/>
        <end position="249"/>
    </location>
</feature>
<dbReference type="InterPro" id="IPR051050">
    <property type="entry name" value="Lipid_II_flippase_MurJ/MviN"/>
</dbReference>
<dbReference type="GO" id="GO:0005886">
    <property type="term" value="C:plasma membrane"/>
    <property type="evidence" value="ECO:0007669"/>
    <property type="project" value="UniProtKB-SubCell"/>
</dbReference>
<gene>
    <name evidence="8" type="primary">murJ</name>
    <name evidence="10" type="ORF">EDD73_11146</name>
</gene>
<dbReference type="GO" id="GO:0008360">
    <property type="term" value="P:regulation of cell shape"/>
    <property type="evidence" value="ECO:0007669"/>
    <property type="project" value="UniProtKB-UniRule"/>
</dbReference>